<feature type="compositionally biased region" description="Basic and acidic residues" evidence="5">
    <location>
        <begin position="360"/>
        <end position="369"/>
    </location>
</feature>
<feature type="region of interest" description="Disordered" evidence="5">
    <location>
        <begin position="119"/>
        <end position="280"/>
    </location>
</feature>
<dbReference type="PANTHER" id="PTHR12814:SF2">
    <property type="entry name" value="RNA-BINDING PROTEIN NOB1"/>
    <property type="match status" value="1"/>
</dbReference>
<comment type="caution">
    <text evidence="8">The sequence shown here is derived from an EMBL/GenBank/DDBJ whole genome shotgun (WGS) entry which is preliminary data.</text>
</comment>
<dbReference type="Gene3D" id="6.20.210.10">
    <property type="entry name" value="Nin one binding (NOB1), Zn-ribbon-like"/>
    <property type="match status" value="1"/>
</dbReference>
<dbReference type="GO" id="GO:0030490">
    <property type="term" value="P:maturation of SSU-rRNA"/>
    <property type="evidence" value="ECO:0007669"/>
    <property type="project" value="TreeGrafter"/>
</dbReference>
<dbReference type="InterPro" id="IPR036283">
    <property type="entry name" value="NOB1_Zf-like_sf"/>
</dbReference>
<protein>
    <submittedName>
        <fullName evidence="8">Uncharacterized protein</fullName>
    </submittedName>
</protein>
<feature type="compositionally biased region" description="Acidic residues" evidence="5">
    <location>
        <begin position="252"/>
        <end position="270"/>
    </location>
</feature>
<dbReference type="CDD" id="cd09876">
    <property type="entry name" value="PIN_Nob1-like"/>
    <property type="match status" value="1"/>
</dbReference>
<evidence type="ECO:0000256" key="1">
    <source>
        <dbReference type="ARBA" id="ARBA00005858"/>
    </source>
</evidence>
<name>A0A9W7ES98_9STRA</name>
<feature type="region of interest" description="Disordered" evidence="5">
    <location>
        <begin position="644"/>
        <end position="682"/>
    </location>
</feature>
<feature type="compositionally biased region" description="Low complexity" evidence="5">
    <location>
        <begin position="216"/>
        <end position="240"/>
    </location>
</feature>
<dbReference type="FunFam" id="3.40.50.1010:FF:000020">
    <property type="entry name" value="20S-pre-rRNA D-site endonuclease NOB1"/>
    <property type="match status" value="1"/>
</dbReference>
<gene>
    <name evidence="8" type="ORF">TL16_g11550</name>
</gene>
<evidence type="ECO:0000259" key="7">
    <source>
        <dbReference type="Pfam" id="PF17146"/>
    </source>
</evidence>
<feature type="region of interest" description="Disordered" evidence="5">
    <location>
        <begin position="334"/>
        <end position="382"/>
    </location>
</feature>
<dbReference type="SUPFAM" id="SSF144206">
    <property type="entry name" value="NOB1 zinc finger-like"/>
    <property type="match status" value="1"/>
</dbReference>
<dbReference type="Gene3D" id="3.40.50.1010">
    <property type="entry name" value="5'-nuclease"/>
    <property type="match status" value="1"/>
</dbReference>
<dbReference type="GO" id="GO:0005737">
    <property type="term" value="C:cytoplasm"/>
    <property type="evidence" value="ECO:0007669"/>
    <property type="project" value="UniProtKB-ARBA"/>
</dbReference>
<feature type="domain" description="Ribonuclease PIN" evidence="7">
    <location>
        <begin position="18"/>
        <end position="108"/>
    </location>
</feature>
<evidence type="ECO:0000256" key="5">
    <source>
        <dbReference type="SAM" id="MobiDB-lite"/>
    </source>
</evidence>
<feature type="compositionally biased region" description="Acidic residues" evidence="5">
    <location>
        <begin position="339"/>
        <end position="359"/>
    </location>
</feature>
<feature type="compositionally biased region" description="Low complexity" evidence="5">
    <location>
        <begin position="166"/>
        <end position="180"/>
    </location>
</feature>
<accession>A0A9W7ES98</accession>
<keyword evidence="4" id="KW-0378">Hydrolase</keyword>
<dbReference type="Pfam" id="PF17146">
    <property type="entry name" value="PIN_6"/>
    <property type="match status" value="1"/>
</dbReference>
<dbReference type="GO" id="GO:0031981">
    <property type="term" value="C:nuclear lumen"/>
    <property type="evidence" value="ECO:0007669"/>
    <property type="project" value="UniProtKB-ARBA"/>
</dbReference>
<evidence type="ECO:0000256" key="2">
    <source>
        <dbReference type="ARBA" id="ARBA00022722"/>
    </source>
</evidence>
<dbReference type="Pfam" id="PF08772">
    <property type="entry name" value="Zn_ribbon_NOB1"/>
    <property type="match status" value="1"/>
</dbReference>
<dbReference type="GO" id="GO:0016787">
    <property type="term" value="F:hydrolase activity"/>
    <property type="evidence" value="ECO:0007669"/>
    <property type="project" value="UniProtKB-KW"/>
</dbReference>
<dbReference type="AlphaFoldDB" id="A0A9W7ES98"/>
<dbReference type="EMBL" id="BLQM01000436">
    <property type="protein sequence ID" value="GMH89748.1"/>
    <property type="molecule type" value="Genomic_DNA"/>
</dbReference>
<dbReference type="InterPro" id="IPR039907">
    <property type="entry name" value="NOB1"/>
</dbReference>
<evidence type="ECO:0000313" key="8">
    <source>
        <dbReference type="EMBL" id="GMH89748.1"/>
    </source>
</evidence>
<dbReference type="GO" id="GO:0030688">
    <property type="term" value="C:preribosome, small subunit precursor"/>
    <property type="evidence" value="ECO:0007669"/>
    <property type="project" value="TreeGrafter"/>
</dbReference>
<evidence type="ECO:0000259" key="6">
    <source>
        <dbReference type="Pfam" id="PF08772"/>
    </source>
</evidence>
<comment type="similarity">
    <text evidence="1">Belongs to the NOB1 family.</text>
</comment>
<feature type="domain" description="Nin one binding (NOB1) Zn-ribbon-like" evidence="6">
    <location>
        <begin position="516"/>
        <end position="589"/>
    </location>
</feature>
<sequence length="682" mass="74799">MASKPPTTATVAQKHRAVVVDSGFIIKKTGLTHLAPAGDTFWAPPEVINNEIRDKAAREHLESLPFTIQQREPSKDAMVAVANFARLTGDYRSLSVVDLKVLALAYDLEIEGCGGAEHLKKEPKKQGKKKKNRRRKKKKKSADDGNGEQQQQKQEKTTEDTEDEPQSNNNQQQQQLQEIQMEVEEVYDDEEEEETTEDNNEEKELTPKSWANLVNPTAASLPTPPTTSATKPWSATTATAPQPPKSGGQFDDASESSNDDSNDDLSDDETYANSDCDISDEECDIYILDEEEVEARKQAVMNGGNVEHFKSGGVEDVDLEKELTLDFPSLSAAATIEYEGSDGDGEEGGSNGEDTEVLNDEEKKKEALKRLAPTPDGKRYNSFKGYEKLMPATGVIIKQNVPRSKMPLTQTPTTKPDDHAAGASRIIGGATNHSSQSAQVDDDGEGWVGGENIDDSQLFFFNSDVSNKKSNDNGNKHFEEGPPLSQRCACATTDFAMQNVLLQMGMKLLSVNGVAITRTKNWVTRCGACFAVYAGETGAGKLFCARCGSDCLQRVAASIDAKTGKLKLHLSAKRRNDTRGTKFSLPKPGKQNRFAGDLLLREDQMMMGAWNMKVKKGSKKVESMFGDDIVDNVGLGDLSKRDDIKVGMGRQNPNQAKQGRERRGKSKKGTEVKACGMRRQWG</sequence>
<dbReference type="GO" id="GO:0004521">
    <property type="term" value="F:RNA endonuclease activity"/>
    <property type="evidence" value="ECO:0007669"/>
    <property type="project" value="UniProtKB-ARBA"/>
</dbReference>
<reference evidence="9" key="1">
    <citation type="journal article" date="2023" name="Commun. Biol.">
        <title>Genome analysis of Parmales, the sister group of diatoms, reveals the evolutionary specialization of diatoms from phago-mixotrophs to photoautotrophs.</title>
        <authorList>
            <person name="Ban H."/>
            <person name="Sato S."/>
            <person name="Yoshikawa S."/>
            <person name="Yamada K."/>
            <person name="Nakamura Y."/>
            <person name="Ichinomiya M."/>
            <person name="Sato N."/>
            <person name="Blanc-Mathieu R."/>
            <person name="Endo H."/>
            <person name="Kuwata A."/>
            <person name="Ogata H."/>
        </authorList>
    </citation>
    <scope>NUCLEOTIDE SEQUENCE [LARGE SCALE GENOMIC DNA]</scope>
</reference>
<organism evidence="8 9">
    <name type="scientific">Triparma laevis f. inornata</name>
    <dbReference type="NCBI Taxonomy" id="1714386"/>
    <lineage>
        <taxon>Eukaryota</taxon>
        <taxon>Sar</taxon>
        <taxon>Stramenopiles</taxon>
        <taxon>Ochrophyta</taxon>
        <taxon>Bolidophyceae</taxon>
        <taxon>Parmales</taxon>
        <taxon>Triparmaceae</taxon>
        <taxon>Triparma</taxon>
    </lineage>
</organism>
<dbReference type="InterPro" id="IPR014881">
    <property type="entry name" value="NOB1_Zn-bd"/>
</dbReference>
<dbReference type="Proteomes" id="UP001162640">
    <property type="component" value="Unassembled WGS sequence"/>
</dbReference>
<dbReference type="GO" id="GO:0046872">
    <property type="term" value="F:metal ion binding"/>
    <property type="evidence" value="ECO:0007669"/>
    <property type="project" value="UniProtKB-KW"/>
</dbReference>
<dbReference type="InterPro" id="IPR033411">
    <property type="entry name" value="Ribonuclease_PIN"/>
</dbReference>
<feature type="compositionally biased region" description="Basic residues" evidence="5">
    <location>
        <begin position="121"/>
        <end position="140"/>
    </location>
</feature>
<evidence type="ECO:0000256" key="4">
    <source>
        <dbReference type="ARBA" id="ARBA00022801"/>
    </source>
</evidence>
<feature type="compositionally biased region" description="Acidic residues" evidence="5">
    <location>
        <begin position="181"/>
        <end position="201"/>
    </location>
</feature>
<evidence type="ECO:0000313" key="9">
    <source>
        <dbReference type="Proteomes" id="UP001162640"/>
    </source>
</evidence>
<proteinExistence type="inferred from homology"/>
<dbReference type="PANTHER" id="PTHR12814">
    <property type="entry name" value="RNA-BINDING PROTEIN NOB1"/>
    <property type="match status" value="1"/>
</dbReference>
<evidence type="ECO:0000256" key="3">
    <source>
        <dbReference type="ARBA" id="ARBA00022723"/>
    </source>
</evidence>
<keyword evidence="3" id="KW-0479">Metal-binding</keyword>
<keyword evidence="2" id="KW-0540">Nuclease</keyword>